<dbReference type="EMBL" id="CSAJ01000179">
    <property type="protein sequence ID" value="COW10205.1"/>
    <property type="molecule type" value="Genomic_DNA"/>
</dbReference>
<evidence type="ECO:0000313" key="2">
    <source>
        <dbReference type="EMBL" id="COW10205.1"/>
    </source>
</evidence>
<name>A0A655IRK4_MYCTX</name>
<evidence type="ECO:0000256" key="1">
    <source>
        <dbReference type="SAM" id="MobiDB-lite"/>
    </source>
</evidence>
<evidence type="ECO:0000313" key="3">
    <source>
        <dbReference type="Proteomes" id="UP000044938"/>
    </source>
</evidence>
<protein>
    <submittedName>
        <fullName evidence="2">Uncharacterized protein</fullName>
    </submittedName>
</protein>
<feature type="compositionally biased region" description="Polar residues" evidence="1">
    <location>
        <begin position="47"/>
        <end position="63"/>
    </location>
</feature>
<feature type="region of interest" description="Disordered" evidence="1">
    <location>
        <begin position="1"/>
        <end position="70"/>
    </location>
</feature>
<organism evidence="2 3">
    <name type="scientific">Mycobacterium tuberculosis</name>
    <dbReference type="NCBI Taxonomy" id="1773"/>
    <lineage>
        <taxon>Bacteria</taxon>
        <taxon>Bacillati</taxon>
        <taxon>Actinomycetota</taxon>
        <taxon>Actinomycetes</taxon>
        <taxon>Mycobacteriales</taxon>
        <taxon>Mycobacteriaceae</taxon>
        <taxon>Mycobacterium</taxon>
        <taxon>Mycobacterium tuberculosis complex</taxon>
    </lineage>
</organism>
<dbReference type="Proteomes" id="UP000044938">
    <property type="component" value="Unassembled WGS sequence"/>
</dbReference>
<gene>
    <name evidence="2" type="ORF">ERS007720_01694</name>
</gene>
<proteinExistence type="predicted"/>
<accession>A0A655IRK4</accession>
<dbReference type="AlphaFoldDB" id="A0A655IRK4"/>
<sequence length="70" mass="7453">MHSTVFLPTTERGRASSTRRNAAERAAAASEDTCTPGAMAPPRNSPLADTTSTQIEDPKSTTMAAFRNRS</sequence>
<feature type="compositionally biased region" description="Low complexity" evidence="1">
    <location>
        <begin position="15"/>
        <end position="30"/>
    </location>
</feature>
<reference evidence="2 3" key="1">
    <citation type="submission" date="2015-03" db="EMBL/GenBank/DDBJ databases">
        <authorList>
            <consortium name="Pathogen Informatics"/>
        </authorList>
    </citation>
    <scope>NUCLEOTIDE SEQUENCE [LARGE SCALE GENOMIC DNA]</scope>
    <source>
        <strain evidence="2 3">M09401471</strain>
    </source>
</reference>